<gene>
    <name evidence="2" type="ORF">N7509_007088</name>
</gene>
<proteinExistence type="predicted"/>
<feature type="region of interest" description="Disordered" evidence="1">
    <location>
        <begin position="1"/>
        <end position="23"/>
    </location>
</feature>
<reference evidence="2" key="1">
    <citation type="submission" date="2022-12" db="EMBL/GenBank/DDBJ databases">
        <authorList>
            <person name="Petersen C."/>
        </authorList>
    </citation>
    <scope>NUCLEOTIDE SEQUENCE</scope>
    <source>
        <strain evidence="2">IBT 29677</strain>
    </source>
</reference>
<reference evidence="2" key="2">
    <citation type="journal article" date="2023" name="IMA Fungus">
        <title>Comparative genomic study of the Penicillium genus elucidates a diverse pangenome and 15 lateral gene transfer events.</title>
        <authorList>
            <person name="Petersen C."/>
            <person name="Sorensen T."/>
            <person name="Nielsen M.R."/>
            <person name="Sondergaard T.E."/>
            <person name="Sorensen J.L."/>
            <person name="Fitzpatrick D.A."/>
            <person name="Frisvad J.C."/>
            <person name="Nielsen K.L."/>
        </authorList>
    </citation>
    <scope>NUCLEOTIDE SEQUENCE</scope>
    <source>
        <strain evidence="2">IBT 29677</strain>
    </source>
</reference>
<dbReference type="OrthoDB" id="10307480at2759"/>
<accession>A0A9X0B857</accession>
<dbReference type="GeneID" id="81370705"/>
<dbReference type="AlphaFoldDB" id="A0A9X0B857"/>
<comment type="caution">
    <text evidence="2">The sequence shown here is derived from an EMBL/GenBank/DDBJ whole genome shotgun (WGS) entry which is preliminary data.</text>
</comment>
<dbReference type="EMBL" id="JAPZBU010000008">
    <property type="protein sequence ID" value="KAJ5391598.1"/>
    <property type="molecule type" value="Genomic_DNA"/>
</dbReference>
<sequence>MQVTFRKASGANEDDGLTLGPLGGQDMGRGSVCRARLSGNASDQSGKRWTGRRSAFGGGAAKWTWPYDTVNSSGVGPRKWVLQFTQQVQERAALEKIKANQGNFIKTKATHRFHERVAARHKALRPSKDPKVTELAKAVAGPGLVMCCT</sequence>
<dbReference type="Proteomes" id="UP001147747">
    <property type="component" value="Unassembled WGS sequence"/>
</dbReference>
<keyword evidence="3" id="KW-1185">Reference proteome</keyword>
<protein>
    <submittedName>
        <fullName evidence="2">Uncharacterized protein</fullName>
    </submittedName>
</protein>
<organism evidence="2 3">
    <name type="scientific">Penicillium cosmopolitanum</name>
    <dbReference type="NCBI Taxonomy" id="1131564"/>
    <lineage>
        <taxon>Eukaryota</taxon>
        <taxon>Fungi</taxon>
        <taxon>Dikarya</taxon>
        <taxon>Ascomycota</taxon>
        <taxon>Pezizomycotina</taxon>
        <taxon>Eurotiomycetes</taxon>
        <taxon>Eurotiomycetidae</taxon>
        <taxon>Eurotiales</taxon>
        <taxon>Aspergillaceae</taxon>
        <taxon>Penicillium</taxon>
    </lineage>
</organism>
<evidence type="ECO:0000313" key="3">
    <source>
        <dbReference type="Proteomes" id="UP001147747"/>
    </source>
</evidence>
<dbReference type="RefSeq" id="XP_056487276.1">
    <property type="nucleotide sequence ID" value="XM_056631725.1"/>
</dbReference>
<name>A0A9X0B857_9EURO</name>
<evidence type="ECO:0000313" key="2">
    <source>
        <dbReference type="EMBL" id="KAJ5391598.1"/>
    </source>
</evidence>
<evidence type="ECO:0000256" key="1">
    <source>
        <dbReference type="SAM" id="MobiDB-lite"/>
    </source>
</evidence>